<keyword evidence="3 9" id="KW-0813">Transport</keyword>
<evidence type="ECO:0000256" key="1">
    <source>
        <dbReference type="ARBA" id="ARBA00004651"/>
    </source>
</evidence>
<name>A0A2X1X030_PHODM</name>
<dbReference type="InterPro" id="IPR004685">
    <property type="entry name" value="Brnchd-chn_aa_trnsp_Livcs"/>
</dbReference>
<dbReference type="Proteomes" id="UP000251647">
    <property type="component" value="Unassembled WGS sequence"/>
</dbReference>
<sequence length="445" mass="47060">MIKSGRCSLKRSLKATDIFALGFMTFAFFLGAGNIIFPPLAGLQAGEHMGSAMFGFLVTAVGLPLIGIIAVALAGGGWKGLTRDLPPFVATLMAVLIFIIIGPAFAAPRTGLVAYEMAVKPFLGADAGQTSLTVFSVIFFAVALFFAWSRGKLIDMIGKFLTPALFAVLAILAIAVFVNPQGAIEAAQADYVTQPFTKGFLEGYNTMDTFAALMFGMLIVDVIRSKGITDEKETCTYLIYAGLIAAAGLAFVYVSLFYLGATSSTVAGGAANGGEILTAYVQALFGSTGQIILSAIVLLACLTTAIGLISACSDYFSSLTKLSYEKWAVILAVICAVVANVGLNQLITLSIPVLFALYPVAIALVALTFVRRWLPNPALAYRVVLAVSLLFSLIDVAKYLGFDMSALNVLPLYDYGMAWVLPTFIALVVTRFIGGNGAEHQTRTV</sequence>
<dbReference type="NCBIfam" id="TIGR00796">
    <property type="entry name" value="livcs"/>
    <property type="match status" value="1"/>
</dbReference>
<dbReference type="Gene3D" id="1.20.1740.10">
    <property type="entry name" value="Amino acid/polyamine transporter I"/>
    <property type="match status" value="1"/>
</dbReference>
<evidence type="ECO:0000256" key="6">
    <source>
        <dbReference type="ARBA" id="ARBA00022970"/>
    </source>
</evidence>
<dbReference type="GO" id="GO:0015818">
    <property type="term" value="P:isoleucine transport"/>
    <property type="evidence" value="ECO:0007669"/>
    <property type="project" value="TreeGrafter"/>
</dbReference>
<dbReference type="PANTHER" id="PTHR30588">
    <property type="entry name" value="BRANCHED-CHAIN AMINO ACID TRANSPORT SYSTEM 2 CARRIER PROTEIN"/>
    <property type="match status" value="1"/>
</dbReference>
<dbReference type="GO" id="GO:0015190">
    <property type="term" value="F:L-leucine transmembrane transporter activity"/>
    <property type="evidence" value="ECO:0007669"/>
    <property type="project" value="TreeGrafter"/>
</dbReference>
<dbReference type="GO" id="GO:0005886">
    <property type="term" value="C:plasma membrane"/>
    <property type="evidence" value="ECO:0007669"/>
    <property type="project" value="UniProtKB-SubCell"/>
</dbReference>
<dbReference type="AlphaFoldDB" id="A0A2X1X030"/>
<dbReference type="EMBL" id="UATL01000001">
    <property type="protein sequence ID" value="SPY27280.1"/>
    <property type="molecule type" value="Genomic_DNA"/>
</dbReference>
<keyword evidence="4" id="KW-1003">Cell membrane</keyword>
<feature type="transmembrane region" description="Helical" evidence="9">
    <location>
        <begin position="235"/>
        <end position="259"/>
    </location>
</feature>
<evidence type="ECO:0000256" key="7">
    <source>
        <dbReference type="ARBA" id="ARBA00022989"/>
    </source>
</evidence>
<evidence type="ECO:0000256" key="5">
    <source>
        <dbReference type="ARBA" id="ARBA00022692"/>
    </source>
</evidence>
<evidence type="ECO:0000313" key="11">
    <source>
        <dbReference type="Proteomes" id="UP000251647"/>
    </source>
</evidence>
<evidence type="ECO:0000256" key="8">
    <source>
        <dbReference type="ARBA" id="ARBA00023136"/>
    </source>
</evidence>
<dbReference type="PANTHER" id="PTHR30588:SF0">
    <property type="entry name" value="BRANCHED-CHAIN AMINO ACID PERMEASE BRNQ"/>
    <property type="match status" value="1"/>
</dbReference>
<feature type="transmembrane region" description="Helical" evidence="9">
    <location>
        <begin position="160"/>
        <end position="184"/>
    </location>
</feature>
<gene>
    <name evidence="10" type="primary">brnQ_2</name>
    <name evidence="10" type="ORF">NCTC11647_00319</name>
</gene>
<evidence type="ECO:0000256" key="4">
    <source>
        <dbReference type="ARBA" id="ARBA00022475"/>
    </source>
</evidence>
<feature type="transmembrane region" description="Helical" evidence="9">
    <location>
        <begin position="379"/>
        <end position="400"/>
    </location>
</feature>
<comment type="similarity">
    <text evidence="2 9">Belongs to the branched chain amino acid transporter family.</text>
</comment>
<evidence type="ECO:0000256" key="9">
    <source>
        <dbReference type="RuleBase" id="RU362122"/>
    </source>
</evidence>
<accession>A0A2X1X030</accession>
<feature type="transmembrane region" description="Helical" evidence="9">
    <location>
        <begin position="88"/>
        <end position="107"/>
    </location>
</feature>
<keyword evidence="7 9" id="KW-1133">Transmembrane helix</keyword>
<evidence type="ECO:0000313" key="10">
    <source>
        <dbReference type="EMBL" id="SPY27280.1"/>
    </source>
</evidence>
<keyword evidence="6 9" id="KW-0029">Amino-acid transport</keyword>
<comment type="subcellular location">
    <subcellularLocation>
        <location evidence="9">Cell inner membrane</location>
        <topology evidence="9">Multi-pass membrane protein</topology>
    </subcellularLocation>
    <subcellularLocation>
        <location evidence="1">Cell membrane</location>
        <topology evidence="1">Multi-pass membrane protein</topology>
    </subcellularLocation>
</comment>
<feature type="transmembrane region" description="Helical" evidence="9">
    <location>
        <begin position="204"/>
        <end position="223"/>
    </location>
</feature>
<feature type="transmembrane region" description="Helical" evidence="9">
    <location>
        <begin position="291"/>
        <end position="312"/>
    </location>
</feature>
<dbReference type="Pfam" id="PF05525">
    <property type="entry name" value="Branch_AA_trans"/>
    <property type="match status" value="1"/>
</dbReference>
<protein>
    <recommendedName>
        <fullName evidence="9">Branched-chain amino acid transport system carrier protein</fullName>
    </recommendedName>
</protein>
<organism evidence="10 11">
    <name type="scientific">Photobacterium damselae</name>
    <dbReference type="NCBI Taxonomy" id="38293"/>
    <lineage>
        <taxon>Bacteria</taxon>
        <taxon>Pseudomonadati</taxon>
        <taxon>Pseudomonadota</taxon>
        <taxon>Gammaproteobacteria</taxon>
        <taxon>Vibrionales</taxon>
        <taxon>Vibrionaceae</taxon>
        <taxon>Photobacterium</taxon>
    </lineage>
</organism>
<proteinExistence type="inferred from homology"/>
<reference evidence="10 11" key="1">
    <citation type="submission" date="2018-06" db="EMBL/GenBank/DDBJ databases">
        <authorList>
            <consortium name="Pathogen Informatics"/>
            <person name="Doyle S."/>
        </authorList>
    </citation>
    <scope>NUCLEOTIDE SEQUENCE [LARGE SCALE GENOMIC DNA]</scope>
    <source>
        <strain evidence="10 11">NCTC11647</strain>
    </source>
</reference>
<dbReference type="GO" id="GO:0005304">
    <property type="term" value="F:L-valine transmembrane transporter activity"/>
    <property type="evidence" value="ECO:0007669"/>
    <property type="project" value="TreeGrafter"/>
</dbReference>
<evidence type="ECO:0000256" key="3">
    <source>
        <dbReference type="ARBA" id="ARBA00022448"/>
    </source>
</evidence>
<dbReference type="GO" id="GO:0015820">
    <property type="term" value="P:L-leucine transport"/>
    <property type="evidence" value="ECO:0007669"/>
    <property type="project" value="TreeGrafter"/>
</dbReference>
<comment type="function">
    <text evidence="9">Component of the transport system for branched-chain amino acids.</text>
</comment>
<keyword evidence="5 9" id="KW-0812">Transmembrane</keyword>
<feature type="transmembrane region" description="Helical" evidence="9">
    <location>
        <begin position="53"/>
        <end position="76"/>
    </location>
</feature>
<feature type="transmembrane region" description="Helical" evidence="9">
    <location>
        <begin position="349"/>
        <end position="370"/>
    </location>
</feature>
<feature type="transmembrane region" description="Helical" evidence="9">
    <location>
        <begin position="412"/>
        <end position="433"/>
    </location>
</feature>
<dbReference type="GO" id="GO:0015188">
    <property type="term" value="F:L-isoleucine transmembrane transporter activity"/>
    <property type="evidence" value="ECO:0007669"/>
    <property type="project" value="TreeGrafter"/>
</dbReference>
<keyword evidence="8 9" id="KW-0472">Membrane</keyword>
<evidence type="ECO:0000256" key="2">
    <source>
        <dbReference type="ARBA" id="ARBA00008540"/>
    </source>
</evidence>
<feature type="transmembrane region" description="Helical" evidence="9">
    <location>
        <begin position="127"/>
        <end position="148"/>
    </location>
</feature>
<feature type="transmembrane region" description="Helical" evidence="9">
    <location>
        <begin position="21"/>
        <end position="41"/>
    </location>
</feature>
<feature type="transmembrane region" description="Helical" evidence="9">
    <location>
        <begin position="324"/>
        <end position="343"/>
    </location>
</feature>